<keyword evidence="6 12" id="KW-0489">Methyltransferase</keyword>
<organism evidence="12 13">
    <name type="scientific">Actinomadura bangladeshensis</name>
    <dbReference type="NCBI Taxonomy" id="453573"/>
    <lineage>
        <taxon>Bacteria</taxon>
        <taxon>Bacillati</taxon>
        <taxon>Actinomycetota</taxon>
        <taxon>Actinomycetes</taxon>
        <taxon>Streptosporangiales</taxon>
        <taxon>Thermomonosporaceae</taxon>
        <taxon>Actinomadura</taxon>
    </lineage>
</organism>
<comment type="caution">
    <text evidence="12">The sequence shown here is derived from an EMBL/GenBank/DDBJ whole genome shotgun (WGS) entry which is preliminary data.</text>
</comment>
<evidence type="ECO:0000256" key="3">
    <source>
        <dbReference type="ARBA" id="ARBA00011890"/>
    </source>
</evidence>
<name>A0A4R4NIC8_9ACTN</name>
<dbReference type="PROSITE" id="PS01279">
    <property type="entry name" value="PCMT"/>
    <property type="match status" value="1"/>
</dbReference>
<evidence type="ECO:0000256" key="9">
    <source>
        <dbReference type="ARBA" id="ARBA00030757"/>
    </source>
</evidence>
<evidence type="ECO:0000256" key="10">
    <source>
        <dbReference type="ARBA" id="ARBA00031323"/>
    </source>
</evidence>
<evidence type="ECO:0000256" key="6">
    <source>
        <dbReference type="ARBA" id="ARBA00022603"/>
    </source>
</evidence>
<dbReference type="InterPro" id="IPR000682">
    <property type="entry name" value="PCMT"/>
</dbReference>
<keyword evidence="8" id="KW-0949">S-adenosyl-L-methionine</keyword>
<protein>
    <recommendedName>
        <fullName evidence="4">Protein-L-isoaspartate O-methyltransferase</fullName>
        <ecNumber evidence="3">2.1.1.77</ecNumber>
    </recommendedName>
    <alternativeName>
        <fullName evidence="11">L-isoaspartyl protein carboxyl methyltransferase</fullName>
    </alternativeName>
    <alternativeName>
        <fullName evidence="9">Protein L-isoaspartyl methyltransferase</fullName>
    </alternativeName>
    <alternativeName>
        <fullName evidence="10">Protein-beta-aspartate methyltransferase</fullName>
    </alternativeName>
</protein>
<evidence type="ECO:0000256" key="7">
    <source>
        <dbReference type="ARBA" id="ARBA00022679"/>
    </source>
</evidence>
<dbReference type="SUPFAM" id="SSF53335">
    <property type="entry name" value="S-adenosyl-L-methionine-dependent methyltransferases"/>
    <property type="match status" value="1"/>
</dbReference>
<evidence type="ECO:0000256" key="1">
    <source>
        <dbReference type="ARBA" id="ARBA00004496"/>
    </source>
</evidence>
<dbReference type="AlphaFoldDB" id="A0A4R4NIC8"/>
<dbReference type="CDD" id="cd02440">
    <property type="entry name" value="AdoMet_MTases"/>
    <property type="match status" value="1"/>
</dbReference>
<proteinExistence type="inferred from homology"/>
<comment type="subcellular location">
    <subcellularLocation>
        <location evidence="1">Cytoplasm</location>
    </subcellularLocation>
</comment>
<dbReference type="PANTHER" id="PTHR11579">
    <property type="entry name" value="PROTEIN-L-ISOASPARTATE O-METHYLTRANSFERASE"/>
    <property type="match status" value="1"/>
</dbReference>
<evidence type="ECO:0000256" key="2">
    <source>
        <dbReference type="ARBA" id="ARBA00005369"/>
    </source>
</evidence>
<evidence type="ECO:0000256" key="4">
    <source>
        <dbReference type="ARBA" id="ARBA00013346"/>
    </source>
</evidence>
<dbReference type="Proteomes" id="UP000295431">
    <property type="component" value="Unassembled WGS sequence"/>
</dbReference>
<evidence type="ECO:0000256" key="5">
    <source>
        <dbReference type="ARBA" id="ARBA00022490"/>
    </source>
</evidence>
<keyword evidence="13" id="KW-1185">Reference proteome</keyword>
<sequence length="360" mass="39262">MTDWHETIGSVPRRSFTPDVVWADLGPGPWARIDRNAEPDKWEEVVALDQPLVTQFEDGRTEGEGLASSSLSMPTLVVEFLEQLDPFDHDRVLEIGTGSGWTAALLSARVGAHNVTTVEIDADLSAKAAERLRAAGYECRVIVGDGADGFPEGAPYDRIHATCAVSHVPYAWVEQTRPGGRIVTPFSAGFGYGAVLRLDVLDDGTAVGKFAGSADYMVLRAQRPAYGPARSWATALSREVRVSRTRLDPRSLSYGPVSIDLTVAALVPGVVSRLYADATGATAWVLDRESHKGAWASVDYEPGQPDYEVQQAGDRSLWDETEAAYLQWLKWGRPDITRFGITITPDAQTIWLDTPTNPIH</sequence>
<gene>
    <name evidence="12" type="ORF">E1284_32685</name>
</gene>
<evidence type="ECO:0000256" key="11">
    <source>
        <dbReference type="ARBA" id="ARBA00031350"/>
    </source>
</evidence>
<comment type="similarity">
    <text evidence="2">Belongs to the methyltransferase superfamily. L-isoaspartyl/D-aspartyl protein methyltransferase family.</text>
</comment>
<dbReference type="GO" id="GO:0004719">
    <property type="term" value="F:protein-L-isoaspartate (D-aspartate) O-methyltransferase activity"/>
    <property type="evidence" value="ECO:0007669"/>
    <property type="project" value="UniProtKB-EC"/>
</dbReference>
<dbReference type="Gene3D" id="3.40.50.150">
    <property type="entry name" value="Vaccinia Virus protein VP39"/>
    <property type="match status" value="1"/>
</dbReference>
<dbReference type="GO" id="GO:0032259">
    <property type="term" value="P:methylation"/>
    <property type="evidence" value="ECO:0007669"/>
    <property type="project" value="UniProtKB-KW"/>
</dbReference>
<reference evidence="12 13" key="1">
    <citation type="submission" date="2019-03" db="EMBL/GenBank/DDBJ databases">
        <title>Draft genome sequences of novel Actinobacteria.</title>
        <authorList>
            <person name="Sahin N."/>
            <person name="Ay H."/>
            <person name="Saygin H."/>
        </authorList>
    </citation>
    <scope>NUCLEOTIDE SEQUENCE [LARGE SCALE GENOMIC DNA]</scope>
    <source>
        <strain evidence="12 13">DSM 45347</strain>
    </source>
</reference>
<dbReference type="GO" id="GO:0005737">
    <property type="term" value="C:cytoplasm"/>
    <property type="evidence" value="ECO:0007669"/>
    <property type="project" value="UniProtKB-SubCell"/>
</dbReference>
<dbReference type="EMBL" id="SMJW01000247">
    <property type="protein sequence ID" value="TDC07187.1"/>
    <property type="molecule type" value="Genomic_DNA"/>
</dbReference>
<evidence type="ECO:0000313" key="13">
    <source>
        <dbReference type="Proteomes" id="UP000295431"/>
    </source>
</evidence>
<keyword evidence="7 12" id="KW-0808">Transferase</keyword>
<dbReference type="Pfam" id="PF01135">
    <property type="entry name" value="PCMT"/>
    <property type="match status" value="1"/>
</dbReference>
<dbReference type="InterPro" id="IPR029063">
    <property type="entry name" value="SAM-dependent_MTases_sf"/>
</dbReference>
<dbReference type="RefSeq" id="WP_131944025.1">
    <property type="nucleotide sequence ID" value="NZ_BAAAMX010000014.1"/>
</dbReference>
<dbReference type="OrthoDB" id="3501659at2"/>
<accession>A0A4R4NIC8</accession>
<dbReference type="EC" id="2.1.1.77" evidence="3"/>
<keyword evidence="5" id="KW-0963">Cytoplasm</keyword>
<dbReference type="PANTHER" id="PTHR11579:SF0">
    <property type="entry name" value="PROTEIN-L-ISOASPARTATE(D-ASPARTATE) O-METHYLTRANSFERASE"/>
    <property type="match status" value="1"/>
</dbReference>
<evidence type="ECO:0000256" key="8">
    <source>
        <dbReference type="ARBA" id="ARBA00022691"/>
    </source>
</evidence>
<evidence type="ECO:0000313" key="12">
    <source>
        <dbReference type="EMBL" id="TDC07187.1"/>
    </source>
</evidence>